<proteinExistence type="predicted"/>
<organism evidence="2 3">
    <name type="scientific">Calidifontibacillus erzurumensis</name>
    <dbReference type="NCBI Taxonomy" id="2741433"/>
    <lineage>
        <taxon>Bacteria</taxon>
        <taxon>Bacillati</taxon>
        <taxon>Bacillota</taxon>
        <taxon>Bacilli</taxon>
        <taxon>Bacillales</taxon>
        <taxon>Bacillaceae</taxon>
        <taxon>Calidifontibacillus/Schinkia group</taxon>
        <taxon>Calidifontibacillus</taxon>
    </lineage>
</organism>
<name>A0A8J8KB98_9BACI</name>
<dbReference type="EMBL" id="JABTTE010000008">
    <property type="protein sequence ID" value="NSL51699.1"/>
    <property type="molecule type" value="Genomic_DNA"/>
</dbReference>
<sequence length="146" mass="17062">MATLDELKMRLNDLQIRAAHLLVANSFANREDRKTKQEIADELGISRQYLWRWENNDRDFIAYKAALSDMFLESYRDLADAQLIKLIKGTSNNGIPSIKALELYYKLNGRLVNRSEVDINENINRPRLTQAEIQRGLQELEEMLKH</sequence>
<protein>
    <submittedName>
        <fullName evidence="2">Helix-turn-helix domain-containing protein</fullName>
    </submittedName>
</protein>
<evidence type="ECO:0000313" key="3">
    <source>
        <dbReference type="Proteomes" id="UP000625804"/>
    </source>
</evidence>
<dbReference type="RefSeq" id="WP_173730901.1">
    <property type="nucleotide sequence ID" value="NZ_JABTTE010000008.1"/>
</dbReference>
<evidence type="ECO:0000313" key="2">
    <source>
        <dbReference type="EMBL" id="NSL51699.1"/>
    </source>
</evidence>
<dbReference type="InterPro" id="IPR009057">
    <property type="entry name" value="Homeodomain-like_sf"/>
</dbReference>
<dbReference type="Pfam" id="PF13022">
    <property type="entry name" value="HTH_Tnp_1_2"/>
    <property type="match status" value="1"/>
</dbReference>
<dbReference type="InterPro" id="IPR001387">
    <property type="entry name" value="Cro/C1-type_HTH"/>
</dbReference>
<dbReference type="InterPro" id="IPR024978">
    <property type="entry name" value="Homeodomain_phBC6A51-type"/>
</dbReference>
<evidence type="ECO:0000259" key="1">
    <source>
        <dbReference type="PROSITE" id="PS50943"/>
    </source>
</evidence>
<dbReference type="SUPFAM" id="SSF46689">
    <property type="entry name" value="Homeodomain-like"/>
    <property type="match status" value="1"/>
</dbReference>
<dbReference type="Gene3D" id="1.10.10.60">
    <property type="entry name" value="Homeodomain-like"/>
    <property type="match status" value="1"/>
</dbReference>
<accession>A0A8J8KB98</accession>
<comment type="caution">
    <text evidence="2">The sequence shown here is derived from an EMBL/GenBank/DDBJ whole genome shotgun (WGS) entry which is preliminary data.</text>
</comment>
<feature type="domain" description="HTH cro/C1-type" evidence="1">
    <location>
        <begin position="35"/>
        <end position="58"/>
    </location>
</feature>
<dbReference type="PROSITE" id="PS50943">
    <property type="entry name" value="HTH_CROC1"/>
    <property type="match status" value="1"/>
</dbReference>
<dbReference type="Proteomes" id="UP000625804">
    <property type="component" value="Unassembled WGS sequence"/>
</dbReference>
<gene>
    <name evidence="2" type="ORF">HR057_07945</name>
</gene>
<keyword evidence="3" id="KW-1185">Reference proteome</keyword>
<reference evidence="2" key="1">
    <citation type="submission" date="2020-06" db="EMBL/GenBank/DDBJ databases">
        <title>A novel thermopfilic bacterium from Erzurum, Turkey.</title>
        <authorList>
            <person name="Adiguzel A."/>
            <person name="Ay H."/>
            <person name="Baltaci M.O."/>
        </authorList>
    </citation>
    <scope>NUCLEOTIDE SEQUENCE</scope>
    <source>
        <strain evidence="2">P2</strain>
    </source>
</reference>
<dbReference type="AlphaFoldDB" id="A0A8J8KB98"/>